<gene>
    <name evidence="1" type="ORF">HU200_002664</name>
</gene>
<organism evidence="1 2">
    <name type="scientific">Digitaria exilis</name>
    <dbReference type="NCBI Taxonomy" id="1010633"/>
    <lineage>
        <taxon>Eukaryota</taxon>
        <taxon>Viridiplantae</taxon>
        <taxon>Streptophyta</taxon>
        <taxon>Embryophyta</taxon>
        <taxon>Tracheophyta</taxon>
        <taxon>Spermatophyta</taxon>
        <taxon>Magnoliopsida</taxon>
        <taxon>Liliopsida</taxon>
        <taxon>Poales</taxon>
        <taxon>Poaceae</taxon>
        <taxon>PACMAD clade</taxon>
        <taxon>Panicoideae</taxon>
        <taxon>Panicodae</taxon>
        <taxon>Paniceae</taxon>
        <taxon>Anthephorinae</taxon>
        <taxon>Digitaria</taxon>
    </lineage>
</organism>
<evidence type="ECO:0000313" key="1">
    <source>
        <dbReference type="EMBL" id="KAF8779396.1"/>
    </source>
</evidence>
<dbReference type="EMBL" id="JACEFO010000183">
    <property type="protein sequence ID" value="KAF8779396.1"/>
    <property type="molecule type" value="Genomic_DNA"/>
</dbReference>
<name>A0A835KTS2_9POAL</name>
<comment type="caution">
    <text evidence="1">The sequence shown here is derived from an EMBL/GenBank/DDBJ whole genome shotgun (WGS) entry which is preliminary data.</text>
</comment>
<dbReference type="AlphaFoldDB" id="A0A835KTS2"/>
<keyword evidence="2" id="KW-1185">Reference proteome</keyword>
<dbReference type="OrthoDB" id="684339at2759"/>
<protein>
    <submittedName>
        <fullName evidence="1">Uncharacterized protein</fullName>
    </submittedName>
</protein>
<proteinExistence type="predicted"/>
<sequence>MHHICLSCVYAQEVWVLVNQWSNGLVLIPDRQQGMERWWNDALAGLPKNTKQQRATLMTYTAWNI</sequence>
<accession>A0A835KTS2</accession>
<evidence type="ECO:0000313" key="2">
    <source>
        <dbReference type="Proteomes" id="UP000636709"/>
    </source>
</evidence>
<reference evidence="1" key="1">
    <citation type="submission" date="2020-07" db="EMBL/GenBank/DDBJ databases">
        <title>Genome sequence and genetic diversity analysis of an under-domesticated orphan crop, white fonio (Digitaria exilis).</title>
        <authorList>
            <person name="Bennetzen J.L."/>
            <person name="Chen S."/>
            <person name="Ma X."/>
            <person name="Wang X."/>
            <person name="Yssel A.E.J."/>
            <person name="Chaluvadi S.R."/>
            <person name="Johnson M."/>
            <person name="Gangashetty P."/>
            <person name="Hamidou F."/>
            <person name="Sanogo M.D."/>
            <person name="Zwaenepoel A."/>
            <person name="Wallace J."/>
            <person name="Van De Peer Y."/>
            <person name="Van Deynze A."/>
        </authorList>
    </citation>
    <scope>NUCLEOTIDE SEQUENCE</scope>
    <source>
        <tissue evidence="1">Leaves</tissue>
    </source>
</reference>
<dbReference type="Proteomes" id="UP000636709">
    <property type="component" value="Unassembled WGS sequence"/>
</dbReference>